<sequence length="219" mass="23103">MTDPEPRADGRDDARDRGRRRVLAAAGASLSALATAGCLSNPWGPSRPGAGAATTADDDPAPATATTRGSESTADGDADATRADATTRDDQTTAEDTTAPGESTTEDTETATATATEVPPEEKEPDQIVEVAPDGFRFSPETFTIDAGDTVHWQWKDSGHNVRVREKPEDSDWTGTPGDASDTYGEGYLHAHTFDAPGEYECFCAPHQTLGLEGSFTVR</sequence>
<keyword evidence="3" id="KW-0479">Metal-binding</keyword>
<dbReference type="GO" id="GO:0016020">
    <property type="term" value="C:membrane"/>
    <property type="evidence" value="ECO:0007669"/>
    <property type="project" value="UniProtKB-SubCell"/>
</dbReference>
<dbReference type="InterPro" id="IPR006311">
    <property type="entry name" value="TAT_signal"/>
</dbReference>
<dbReference type="Proteomes" id="UP001596395">
    <property type="component" value="Unassembled WGS sequence"/>
</dbReference>
<dbReference type="PANTHER" id="PTHR34192">
    <property type="entry name" value="PLASTOCYANIN MAJOR ISOFORM, CHLOROPLASTIC-RELATED"/>
    <property type="match status" value="1"/>
</dbReference>
<evidence type="ECO:0000256" key="6">
    <source>
        <dbReference type="ARBA" id="ARBA00023136"/>
    </source>
</evidence>
<feature type="compositionally biased region" description="Low complexity" evidence="7">
    <location>
        <begin position="48"/>
        <end position="67"/>
    </location>
</feature>
<dbReference type="InterPro" id="IPR008972">
    <property type="entry name" value="Cupredoxin"/>
</dbReference>
<keyword evidence="4" id="KW-0249">Electron transport</keyword>
<evidence type="ECO:0000256" key="4">
    <source>
        <dbReference type="ARBA" id="ARBA00022982"/>
    </source>
</evidence>
<keyword evidence="6" id="KW-0472">Membrane</keyword>
<dbReference type="Pfam" id="PF00127">
    <property type="entry name" value="Copper-bind"/>
    <property type="match status" value="1"/>
</dbReference>
<evidence type="ECO:0000256" key="2">
    <source>
        <dbReference type="ARBA" id="ARBA00022448"/>
    </source>
</evidence>
<feature type="compositionally biased region" description="Basic and acidic residues" evidence="7">
    <location>
        <begin position="79"/>
        <end position="91"/>
    </location>
</feature>
<comment type="caution">
    <text evidence="9">The sequence shown here is derived from an EMBL/GenBank/DDBJ whole genome shotgun (WGS) entry which is preliminary data.</text>
</comment>
<protein>
    <submittedName>
        <fullName evidence="9">Plastocyanin/azurin family copper-binding protein</fullName>
    </submittedName>
</protein>
<name>A0ABD5VEE6_9EURY</name>
<gene>
    <name evidence="9" type="ORF">ACFQGB_13465</name>
</gene>
<evidence type="ECO:0000313" key="10">
    <source>
        <dbReference type="Proteomes" id="UP001596395"/>
    </source>
</evidence>
<feature type="domain" description="Blue (type 1) copper" evidence="8">
    <location>
        <begin position="131"/>
        <end position="218"/>
    </location>
</feature>
<keyword evidence="2" id="KW-0813">Transport</keyword>
<keyword evidence="10" id="KW-1185">Reference proteome</keyword>
<evidence type="ECO:0000256" key="5">
    <source>
        <dbReference type="ARBA" id="ARBA00023008"/>
    </source>
</evidence>
<feature type="compositionally biased region" description="Basic and acidic residues" evidence="7">
    <location>
        <begin position="1"/>
        <end position="16"/>
    </location>
</feature>
<keyword evidence="5" id="KW-0186">Copper</keyword>
<dbReference type="EMBL" id="JBHSXN010000002">
    <property type="protein sequence ID" value="MFC6953875.1"/>
    <property type="molecule type" value="Genomic_DNA"/>
</dbReference>
<dbReference type="RefSeq" id="WP_336350825.1">
    <property type="nucleotide sequence ID" value="NZ_JAZAQL010000002.1"/>
</dbReference>
<reference evidence="9 10" key="1">
    <citation type="journal article" date="2019" name="Int. J. Syst. Evol. Microbiol.">
        <title>The Global Catalogue of Microorganisms (GCM) 10K type strain sequencing project: providing services to taxonomists for standard genome sequencing and annotation.</title>
        <authorList>
            <consortium name="The Broad Institute Genomics Platform"/>
            <consortium name="The Broad Institute Genome Sequencing Center for Infectious Disease"/>
            <person name="Wu L."/>
            <person name="Ma J."/>
        </authorList>
    </citation>
    <scope>NUCLEOTIDE SEQUENCE [LARGE SCALE GENOMIC DNA]</scope>
    <source>
        <strain evidence="9 10">GX26</strain>
    </source>
</reference>
<evidence type="ECO:0000313" key="9">
    <source>
        <dbReference type="EMBL" id="MFC6953875.1"/>
    </source>
</evidence>
<evidence type="ECO:0000256" key="3">
    <source>
        <dbReference type="ARBA" id="ARBA00022723"/>
    </source>
</evidence>
<dbReference type="GO" id="GO:0046872">
    <property type="term" value="F:metal ion binding"/>
    <property type="evidence" value="ECO:0007669"/>
    <property type="project" value="UniProtKB-KW"/>
</dbReference>
<evidence type="ECO:0000259" key="8">
    <source>
        <dbReference type="Pfam" id="PF00127"/>
    </source>
</evidence>
<dbReference type="PROSITE" id="PS51318">
    <property type="entry name" value="TAT"/>
    <property type="match status" value="1"/>
</dbReference>
<feature type="region of interest" description="Disordered" evidence="7">
    <location>
        <begin position="1"/>
        <end position="20"/>
    </location>
</feature>
<dbReference type="InterPro" id="IPR000923">
    <property type="entry name" value="BlueCu_1"/>
</dbReference>
<dbReference type="Gene3D" id="2.60.40.420">
    <property type="entry name" value="Cupredoxins - blue copper proteins"/>
    <property type="match status" value="1"/>
</dbReference>
<proteinExistence type="predicted"/>
<comment type="subcellular location">
    <subcellularLocation>
        <location evidence="1">Membrane</location>
    </subcellularLocation>
</comment>
<organism evidence="9 10">
    <name type="scientific">Halorubellus litoreus</name>
    <dbReference type="NCBI Taxonomy" id="755308"/>
    <lineage>
        <taxon>Archaea</taxon>
        <taxon>Methanobacteriati</taxon>
        <taxon>Methanobacteriota</taxon>
        <taxon>Stenosarchaea group</taxon>
        <taxon>Halobacteria</taxon>
        <taxon>Halobacteriales</taxon>
        <taxon>Halorubellaceae</taxon>
        <taxon>Halorubellus</taxon>
    </lineage>
</organism>
<evidence type="ECO:0000256" key="7">
    <source>
        <dbReference type="SAM" id="MobiDB-lite"/>
    </source>
</evidence>
<dbReference type="SUPFAM" id="SSF49503">
    <property type="entry name" value="Cupredoxins"/>
    <property type="match status" value="1"/>
</dbReference>
<feature type="region of interest" description="Disordered" evidence="7">
    <location>
        <begin position="36"/>
        <end position="126"/>
    </location>
</feature>
<accession>A0ABD5VEE6</accession>
<feature type="compositionally biased region" description="Low complexity" evidence="7">
    <location>
        <begin position="94"/>
        <end position="103"/>
    </location>
</feature>
<dbReference type="AlphaFoldDB" id="A0ABD5VEE6"/>
<dbReference type="PANTHER" id="PTHR34192:SF10">
    <property type="entry name" value="PLASTOCYANIN MAJOR ISOFORM, CHLOROPLASTIC-RELATED"/>
    <property type="match status" value="1"/>
</dbReference>
<evidence type="ECO:0000256" key="1">
    <source>
        <dbReference type="ARBA" id="ARBA00004370"/>
    </source>
</evidence>